<dbReference type="Pfam" id="PF13614">
    <property type="entry name" value="AAA_31"/>
    <property type="match status" value="1"/>
</dbReference>
<protein>
    <submittedName>
        <fullName evidence="2">Chromosome partitioning protein ParA</fullName>
    </submittedName>
</protein>
<sequence>MSIYSFWNNKGGTGKTSLAFQSICSFAKKHPDKKILAVDLCPQANISELFLGGQENNGNNQLLIAHENIPRKSIGGYFDNRLSSPYSPSNFIPQDYILTPSSVNSNIPDNVDLICGDPLVELQAIAMNTLANANLPGINSWLAVIDWLKDLLVKTNDYYDDVFIDTNPSFAMYTQIALAASEYIIVPVMADDSSRRALQNALSLIYGISLPSPIYSKFTFSFLMNEAGRTLPKIHLVVRNRITQYMGDASAYQAVLTGINDDLNTAIQNHKKYFSFKKSKDGIISVRDFQTTGVVAFARGCPFSEMKPGRLSVNGKSIQVNKENLDKVRNAISELVEKI</sequence>
<proteinExistence type="predicted"/>
<evidence type="ECO:0000313" key="2">
    <source>
        <dbReference type="EMBL" id="OTA16798.1"/>
    </source>
</evidence>
<dbReference type="Proteomes" id="UP000194350">
    <property type="component" value="Unassembled WGS sequence"/>
</dbReference>
<dbReference type="InterPro" id="IPR027417">
    <property type="entry name" value="P-loop_NTPase"/>
</dbReference>
<dbReference type="OrthoDB" id="9815116at2"/>
<dbReference type="AlphaFoldDB" id="A0A1Y2SDQ4"/>
<dbReference type="EMBL" id="MUBJ01000006">
    <property type="protein sequence ID" value="OTA16798.1"/>
    <property type="molecule type" value="Genomic_DNA"/>
</dbReference>
<gene>
    <name evidence="2" type="ORF">Xvie_01476</name>
</gene>
<dbReference type="RefSeq" id="WP_086108680.1">
    <property type="nucleotide sequence ID" value="NZ_CAWNGD010000106.1"/>
</dbReference>
<dbReference type="CDD" id="cd02042">
    <property type="entry name" value="ParAB_family"/>
    <property type="match status" value="1"/>
</dbReference>
<dbReference type="Gene3D" id="3.40.50.300">
    <property type="entry name" value="P-loop containing nucleotide triphosphate hydrolases"/>
    <property type="match status" value="1"/>
</dbReference>
<dbReference type="SUPFAM" id="SSF52540">
    <property type="entry name" value="P-loop containing nucleoside triphosphate hydrolases"/>
    <property type="match status" value="1"/>
</dbReference>
<dbReference type="InterPro" id="IPR025669">
    <property type="entry name" value="AAA_dom"/>
</dbReference>
<evidence type="ECO:0000313" key="3">
    <source>
        <dbReference type="Proteomes" id="UP000194350"/>
    </source>
</evidence>
<feature type="domain" description="AAA" evidence="1">
    <location>
        <begin position="2"/>
        <end position="205"/>
    </location>
</feature>
<accession>A0A1Y2SDQ4</accession>
<comment type="caution">
    <text evidence="2">The sequence shown here is derived from an EMBL/GenBank/DDBJ whole genome shotgun (WGS) entry which is preliminary data.</text>
</comment>
<dbReference type="PANTHER" id="PTHR13696:SF99">
    <property type="entry name" value="COBYRINIC ACID AC-DIAMIDE SYNTHASE"/>
    <property type="match status" value="1"/>
</dbReference>
<reference evidence="2 3" key="1">
    <citation type="submission" date="2016-10" db="EMBL/GenBank/DDBJ databases">
        <title>Systematic genetic and metabolomic analysis of Xenorhabdus and Photorhabdus spp., highlights the requirements for a dual symbiotic and pathogenic life style.</title>
        <authorList>
            <person name="Tobias N.J."/>
            <person name="Wolff H."/>
            <person name="Djahanschiri B."/>
            <person name="Pidot S.J."/>
            <person name="Stinear T.P."/>
            <person name="Ebersberger I."/>
            <person name="Bode H.B."/>
        </authorList>
    </citation>
    <scope>NUCLEOTIDE SEQUENCE [LARGE SCALE GENOMIC DNA]</scope>
    <source>
        <strain evidence="2 3">DSM 22392</strain>
    </source>
</reference>
<dbReference type="PANTHER" id="PTHR13696">
    <property type="entry name" value="P-LOOP CONTAINING NUCLEOSIDE TRIPHOSPHATE HYDROLASE"/>
    <property type="match status" value="1"/>
</dbReference>
<dbReference type="InterPro" id="IPR050678">
    <property type="entry name" value="DNA_Partitioning_ATPase"/>
</dbReference>
<organism evidence="2 3">
    <name type="scientific">Xenorhabdus vietnamensis</name>
    <dbReference type="NCBI Taxonomy" id="351656"/>
    <lineage>
        <taxon>Bacteria</taxon>
        <taxon>Pseudomonadati</taxon>
        <taxon>Pseudomonadota</taxon>
        <taxon>Gammaproteobacteria</taxon>
        <taxon>Enterobacterales</taxon>
        <taxon>Morganellaceae</taxon>
        <taxon>Xenorhabdus</taxon>
    </lineage>
</organism>
<evidence type="ECO:0000259" key="1">
    <source>
        <dbReference type="Pfam" id="PF13614"/>
    </source>
</evidence>
<dbReference type="STRING" id="351656.Xvie_01476"/>
<name>A0A1Y2SDQ4_9GAMM</name>
<keyword evidence="3" id="KW-1185">Reference proteome</keyword>